<dbReference type="PATRIC" id="fig|344882.3.peg.2487"/>
<protein>
    <recommendedName>
        <fullName evidence="3">HD domain-containing protein</fullName>
    </recommendedName>
</protein>
<dbReference type="Proteomes" id="UP000052052">
    <property type="component" value="Unassembled WGS sequence"/>
</dbReference>
<reference evidence="1 2" key="1">
    <citation type="submission" date="2015-05" db="EMBL/GenBank/DDBJ databases">
        <title>Genome sequencing and analysis of members of genus Stenotrophomonas.</title>
        <authorList>
            <person name="Patil P.P."/>
            <person name="Midha S."/>
            <person name="Patil P.B."/>
        </authorList>
    </citation>
    <scope>NUCLEOTIDE SEQUENCE [LARGE SCALE GENOMIC DNA]</scope>
    <source>
        <strain evidence="1 2">DSM 21858</strain>
    </source>
</reference>
<evidence type="ECO:0008006" key="3">
    <source>
        <dbReference type="Google" id="ProtNLM"/>
    </source>
</evidence>
<gene>
    <name evidence="1" type="ORF">ABB29_05760</name>
</gene>
<proteinExistence type="predicted"/>
<accession>A0A0R0CW07</accession>
<dbReference type="Gene3D" id="1.10.3210.10">
    <property type="entry name" value="Hypothetical protein af1432"/>
    <property type="match status" value="1"/>
</dbReference>
<organism evidence="1 2">
    <name type="scientific">Pseudoxanthomonas dokdonensis</name>
    <dbReference type="NCBI Taxonomy" id="344882"/>
    <lineage>
        <taxon>Bacteria</taxon>
        <taxon>Pseudomonadati</taxon>
        <taxon>Pseudomonadota</taxon>
        <taxon>Gammaproteobacteria</taxon>
        <taxon>Lysobacterales</taxon>
        <taxon>Lysobacteraceae</taxon>
        <taxon>Pseudoxanthomonas</taxon>
    </lineage>
</organism>
<evidence type="ECO:0000313" key="2">
    <source>
        <dbReference type="Proteomes" id="UP000052052"/>
    </source>
</evidence>
<sequence length="182" mass="20430">MGVPRMVINVPRLEAILGDHADALGTSFEGYRNHVYRVLNFHLLLSDGRSPDLDRLAIAAAHHDLGIWTAGTLDYVGPSIALAAAYLERAGLQSWKTEVGAMIQHHHQLSACPASVAREVELFRRADWIDVTMGARRFGLPRRAVKQVRAVFPDAGFHRRLTKLVLMRFMRHPLNPLPMVRL</sequence>
<dbReference type="STRING" id="344882.ABB29_05760"/>
<evidence type="ECO:0000313" key="1">
    <source>
        <dbReference type="EMBL" id="KRG70570.1"/>
    </source>
</evidence>
<comment type="caution">
    <text evidence="1">The sequence shown here is derived from an EMBL/GenBank/DDBJ whole genome shotgun (WGS) entry which is preliminary data.</text>
</comment>
<keyword evidence="2" id="KW-1185">Reference proteome</keyword>
<dbReference type="AlphaFoldDB" id="A0A0R0CW07"/>
<dbReference type="EMBL" id="LDJL01000005">
    <property type="protein sequence ID" value="KRG70570.1"/>
    <property type="molecule type" value="Genomic_DNA"/>
</dbReference>
<name>A0A0R0CW07_9GAMM</name>
<dbReference type="SUPFAM" id="SSF109604">
    <property type="entry name" value="HD-domain/PDEase-like"/>
    <property type="match status" value="1"/>
</dbReference>